<comment type="caution">
    <text evidence="1">The sequence shown here is derived from an EMBL/GenBank/DDBJ whole genome shotgun (WGS) entry which is preliminary data.</text>
</comment>
<accession>A0A4Y2AB10</accession>
<proteinExistence type="predicted"/>
<evidence type="ECO:0000313" key="2">
    <source>
        <dbReference type="Proteomes" id="UP000499080"/>
    </source>
</evidence>
<reference evidence="1 2" key="1">
    <citation type="journal article" date="2019" name="Sci. Rep.">
        <title>Orb-weaving spider Araneus ventricosus genome elucidates the spidroin gene catalogue.</title>
        <authorList>
            <person name="Kono N."/>
            <person name="Nakamura H."/>
            <person name="Ohtoshi R."/>
            <person name="Moran D.A.P."/>
            <person name="Shinohara A."/>
            <person name="Yoshida Y."/>
            <person name="Fujiwara M."/>
            <person name="Mori M."/>
            <person name="Tomita M."/>
            <person name="Arakawa K."/>
        </authorList>
    </citation>
    <scope>NUCLEOTIDE SEQUENCE [LARGE SCALE GENOMIC DNA]</scope>
</reference>
<protein>
    <recommendedName>
        <fullName evidence="3">Transposable element Tc3 transposase</fullName>
    </recommendedName>
</protein>
<name>A0A4Y2AB10_ARAVE</name>
<sequence>MSSSQIKDEMLLPCTIRTIRNAQNTIVNKKLKGKPSRSKRYIDSCLNFERKHLTADTDWNDLVFSNEKKLHLDGPNGFKVYWYDMHKEKDLFLKTPIRRRMCHGLGRMCSQWWN</sequence>
<dbReference type="Proteomes" id="UP000499080">
    <property type="component" value="Unassembled WGS sequence"/>
</dbReference>
<gene>
    <name evidence="1" type="ORF">AVEN_12660_1</name>
</gene>
<dbReference type="AlphaFoldDB" id="A0A4Y2AB10"/>
<dbReference type="OrthoDB" id="8060176at2759"/>
<evidence type="ECO:0008006" key="3">
    <source>
        <dbReference type="Google" id="ProtNLM"/>
    </source>
</evidence>
<keyword evidence="2" id="KW-1185">Reference proteome</keyword>
<organism evidence="1 2">
    <name type="scientific">Araneus ventricosus</name>
    <name type="common">Orbweaver spider</name>
    <name type="synonym">Epeira ventricosa</name>
    <dbReference type="NCBI Taxonomy" id="182803"/>
    <lineage>
        <taxon>Eukaryota</taxon>
        <taxon>Metazoa</taxon>
        <taxon>Ecdysozoa</taxon>
        <taxon>Arthropoda</taxon>
        <taxon>Chelicerata</taxon>
        <taxon>Arachnida</taxon>
        <taxon>Araneae</taxon>
        <taxon>Araneomorphae</taxon>
        <taxon>Entelegynae</taxon>
        <taxon>Araneoidea</taxon>
        <taxon>Araneidae</taxon>
        <taxon>Araneus</taxon>
    </lineage>
</organism>
<dbReference type="EMBL" id="BGPR01000011">
    <property type="protein sequence ID" value="GBL77002.1"/>
    <property type="molecule type" value="Genomic_DNA"/>
</dbReference>
<evidence type="ECO:0000313" key="1">
    <source>
        <dbReference type="EMBL" id="GBL77002.1"/>
    </source>
</evidence>